<comment type="caution">
    <text evidence="2">The sequence shown here is derived from an EMBL/GenBank/DDBJ whole genome shotgun (WGS) entry which is preliminary data.</text>
</comment>
<feature type="transmembrane region" description="Helical" evidence="1">
    <location>
        <begin position="12"/>
        <end position="35"/>
    </location>
</feature>
<keyword evidence="1" id="KW-1133">Transmembrane helix</keyword>
<organism evidence="2 3">
    <name type="scientific">Flavobacterium cupriresistens</name>
    <dbReference type="NCBI Taxonomy" id="2893885"/>
    <lineage>
        <taxon>Bacteria</taxon>
        <taxon>Pseudomonadati</taxon>
        <taxon>Bacteroidota</taxon>
        <taxon>Flavobacteriia</taxon>
        <taxon>Flavobacteriales</taxon>
        <taxon>Flavobacteriaceae</taxon>
        <taxon>Flavobacterium</taxon>
    </lineage>
</organism>
<sequence length="255" mass="29877">MSSKNFTTTICSIFSGKFAFFASLASILGLVFLFIANKLALFIALAFFCLMLLTFTIYLIYTLYKVLDIKQTDHENRSTFIKYETLDGNCITYETYKLIQVKKPVLTEMDYNFKWTGTHLPKITSDLQEVINIVDEHDPTKYDRALLKFKKPIYYNQSCVLHFKAILDDVDKVSLPHVETRVTSEVDIIHYRIILKNKPLEFSKNAILEKRKITSAINASFEKIKEISFDSTTKSYEYHLLNPEIGYYYRIRWKK</sequence>
<dbReference type="Proteomes" id="UP001273350">
    <property type="component" value="Unassembled WGS sequence"/>
</dbReference>
<feature type="transmembrane region" description="Helical" evidence="1">
    <location>
        <begin position="41"/>
        <end position="61"/>
    </location>
</feature>
<keyword evidence="1" id="KW-0472">Membrane</keyword>
<protein>
    <submittedName>
        <fullName evidence="2">Uncharacterized protein</fullName>
    </submittedName>
</protein>
<gene>
    <name evidence="2" type="ORF">SGQ83_16420</name>
</gene>
<name>A0ABU4RHG4_9FLAO</name>
<accession>A0ABU4RHG4</accession>
<evidence type="ECO:0000313" key="3">
    <source>
        <dbReference type="Proteomes" id="UP001273350"/>
    </source>
</evidence>
<dbReference type="RefSeq" id="WP_230004337.1">
    <property type="nucleotide sequence ID" value="NZ_CP087134.1"/>
</dbReference>
<evidence type="ECO:0000256" key="1">
    <source>
        <dbReference type="SAM" id="Phobius"/>
    </source>
</evidence>
<evidence type="ECO:0000313" key="2">
    <source>
        <dbReference type="EMBL" id="MDX6190945.1"/>
    </source>
</evidence>
<dbReference type="EMBL" id="JAWXVI010000008">
    <property type="protein sequence ID" value="MDX6190945.1"/>
    <property type="molecule type" value="Genomic_DNA"/>
</dbReference>
<keyword evidence="3" id="KW-1185">Reference proteome</keyword>
<keyword evidence="1" id="KW-0812">Transmembrane</keyword>
<proteinExistence type="predicted"/>
<reference evidence="2 3" key="1">
    <citation type="submission" date="2023-11" db="EMBL/GenBank/DDBJ databases">
        <title>Unpublished Manusciprt.</title>
        <authorList>
            <person name="Saticioglu I.B."/>
            <person name="Ay H."/>
            <person name="Ajmi N."/>
            <person name="Altun S."/>
            <person name="Duman M."/>
        </authorList>
    </citation>
    <scope>NUCLEOTIDE SEQUENCE [LARGE SCALE GENOMIC DNA]</scope>
    <source>
        <strain evidence="2 3">Fl-318</strain>
    </source>
</reference>